<dbReference type="PANTHER" id="PTHR11669">
    <property type="entry name" value="REPLICATION FACTOR C / DNA POLYMERASE III GAMMA-TAU SUBUNIT"/>
    <property type="match status" value="1"/>
</dbReference>
<accession>A0A2M7XHS4</accession>
<comment type="caution">
    <text evidence="1">The sequence shown here is derived from an EMBL/GenBank/DDBJ whole genome shotgun (WGS) entry which is preliminary data.</text>
</comment>
<sequence length="330" mass="37396">MSEKSILGHGKIIEFLNKAIKQGTLSHAYLFVGMDSVGKTTVAEWFIETLINNNVGNGLKPLSTTHPDVFILERLVDEKGKEKNVITVEQVRELRHQLSLSSFLGGYKIAFLKEAAYLNTQSSNALLKILEEPPEKTIFILRARNTKELPATIVSRCQVLRFSLVSQSLIEQALEKEGIESKEAHLISRLCQGMVGIAFSFIENKNAWQDYQESFFQFIDLLKSAPYKRFSLLLQKLPKDELNQKAQALEILDQWESFLRDIILTRVGVSELQRNDFSGTGIETSISSFPVVIWKQALDCLRYVRQMISQNANPLLGLERIVLSLPVIKI</sequence>
<organism evidence="1 2">
    <name type="scientific">Candidatus Uhrbacteria bacterium CG_4_9_14_3_um_filter_36_7</name>
    <dbReference type="NCBI Taxonomy" id="1975033"/>
    <lineage>
        <taxon>Bacteria</taxon>
        <taxon>Candidatus Uhriibacteriota</taxon>
    </lineage>
</organism>
<dbReference type="AlphaFoldDB" id="A0A2M7XHS4"/>
<protein>
    <recommendedName>
        <fullName evidence="3">DNA polymerase III subunit delta</fullName>
    </recommendedName>
</protein>
<dbReference type="PANTHER" id="PTHR11669:SF8">
    <property type="entry name" value="DNA POLYMERASE III SUBUNIT DELTA"/>
    <property type="match status" value="1"/>
</dbReference>
<dbReference type="InterPro" id="IPR027417">
    <property type="entry name" value="P-loop_NTPase"/>
</dbReference>
<evidence type="ECO:0000313" key="2">
    <source>
        <dbReference type="Proteomes" id="UP000229749"/>
    </source>
</evidence>
<dbReference type="EMBL" id="PFWS01000021">
    <property type="protein sequence ID" value="PJA47440.1"/>
    <property type="molecule type" value="Genomic_DNA"/>
</dbReference>
<name>A0A2M7XHS4_9BACT</name>
<dbReference type="Proteomes" id="UP000229749">
    <property type="component" value="Unassembled WGS sequence"/>
</dbReference>
<reference evidence="2" key="1">
    <citation type="submission" date="2017-09" db="EMBL/GenBank/DDBJ databases">
        <title>Depth-based differentiation of microbial function through sediment-hosted aquifers and enrichment of novel symbionts in the deep terrestrial subsurface.</title>
        <authorList>
            <person name="Probst A.J."/>
            <person name="Ladd B."/>
            <person name="Jarett J.K."/>
            <person name="Geller-Mcgrath D.E."/>
            <person name="Sieber C.M.K."/>
            <person name="Emerson J.B."/>
            <person name="Anantharaman K."/>
            <person name="Thomas B.C."/>
            <person name="Malmstrom R."/>
            <person name="Stieglmeier M."/>
            <person name="Klingl A."/>
            <person name="Woyke T."/>
            <person name="Ryan C.M."/>
            <person name="Banfield J.F."/>
        </authorList>
    </citation>
    <scope>NUCLEOTIDE SEQUENCE [LARGE SCALE GENOMIC DNA]</scope>
</reference>
<evidence type="ECO:0008006" key="3">
    <source>
        <dbReference type="Google" id="ProtNLM"/>
    </source>
</evidence>
<dbReference type="Pfam" id="PF13177">
    <property type="entry name" value="DNA_pol3_delta2"/>
    <property type="match status" value="1"/>
</dbReference>
<dbReference type="InterPro" id="IPR050238">
    <property type="entry name" value="DNA_Rep/Repair_Clamp_Loader"/>
</dbReference>
<proteinExistence type="predicted"/>
<dbReference type="GO" id="GO:0006261">
    <property type="term" value="P:DNA-templated DNA replication"/>
    <property type="evidence" value="ECO:0007669"/>
    <property type="project" value="TreeGrafter"/>
</dbReference>
<dbReference type="SUPFAM" id="SSF52540">
    <property type="entry name" value="P-loop containing nucleoside triphosphate hydrolases"/>
    <property type="match status" value="1"/>
</dbReference>
<dbReference type="Gene3D" id="3.40.50.300">
    <property type="entry name" value="P-loop containing nucleotide triphosphate hydrolases"/>
    <property type="match status" value="1"/>
</dbReference>
<evidence type="ECO:0000313" key="1">
    <source>
        <dbReference type="EMBL" id="PJA47440.1"/>
    </source>
</evidence>
<gene>
    <name evidence="1" type="ORF">CO172_01425</name>
</gene>